<dbReference type="Proteomes" id="UP001168478">
    <property type="component" value="Unassembled WGS sequence"/>
</dbReference>
<keyword evidence="3" id="KW-1185">Reference proteome</keyword>
<dbReference type="RefSeq" id="WP_289825441.1">
    <property type="nucleotide sequence ID" value="NZ_JAUEIE010000006.1"/>
</dbReference>
<dbReference type="EMBL" id="JAUEIF010000007">
    <property type="protein sequence ID" value="MDN0025661.1"/>
    <property type="molecule type" value="Genomic_DNA"/>
</dbReference>
<name>A0AAW7JXB3_9BACT</name>
<evidence type="ECO:0000313" key="3">
    <source>
        <dbReference type="Proteomes" id="UP001167831"/>
    </source>
</evidence>
<sequence>MRKVLETVVFLSVCLLLLAGCRHDARPEEYFLELDNKELEREIIAFTKEKEKESGNRNFMVNVGCKDINDSIKRYILFYKSQGWSWRVSPFHFVCRVGGRDVMFTMVAANSYPDMLFDMDEWAYMYYLRKYYPQEYEAQRTGREWYQTVYDGENCYLTFLNGKLIDKRISCGCHVDKFKIKIGEKELYI</sequence>
<dbReference type="AlphaFoldDB" id="A0AAW7JXB3"/>
<evidence type="ECO:0000313" key="2">
    <source>
        <dbReference type="EMBL" id="MDN0025661.1"/>
    </source>
</evidence>
<evidence type="ECO:0008006" key="5">
    <source>
        <dbReference type="Google" id="ProtNLM"/>
    </source>
</evidence>
<reference evidence="2" key="1">
    <citation type="submission" date="2023-06" db="EMBL/GenBank/DDBJ databases">
        <authorList>
            <person name="Zeman M."/>
            <person name="Kubasova T."/>
            <person name="Jahodarova E."/>
            <person name="Nykrynova M."/>
            <person name="Rychlik I."/>
        </authorList>
    </citation>
    <scope>NUCLEOTIDE SEQUENCE</scope>
    <source>
        <strain evidence="2">ET15</strain>
        <strain evidence="1">ET37</strain>
    </source>
</reference>
<proteinExistence type="predicted"/>
<gene>
    <name evidence="1" type="ORF">QVN81_07740</name>
    <name evidence="2" type="ORF">QVN84_09045</name>
</gene>
<accession>A0AAW7JXB3</accession>
<reference evidence="2" key="2">
    <citation type="submission" date="2023-08" db="EMBL/GenBank/DDBJ databases">
        <title>Identification and characterization of horizontal gene transfer across gut microbiota members of farm animals based on homology search.</title>
        <authorList>
            <person name="Schwarzerova J."/>
            <person name="Nykrynova M."/>
            <person name="Jureckova K."/>
            <person name="Cejkova D."/>
            <person name="Rychlik I."/>
        </authorList>
    </citation>
    <scope>NUCLEOTIDE SEQUENCE</scope>
    <source>
        <strain evidence="2">ET15</strain>
        <strain evidence="1">ET37</strain>
    </source>
</reference>
<protein>
    <recommendedName>
        <fullName evidence="5">Lipoprotein</fullName>
    </recommendedName>
</protein>
<dbReference type="PROSITE" id="PS51257">
    <property type="entry name" value="PROKAR_LIPOPROTEIN"/>
    <property type="match status" value="1"/>
</dbReference>
<organism evidence="2 4">
    <name type="scientific">Leyella lascolaii</name>
    <dbReference type="NCBI Taxonomy" id="1776379"/>
    <lineage>
        <taxon>Bacteria</taxon>
        <taxon>Pseudomonadati</taxon>
        <taxon>Bacteroidota</taxon>
        <taxon>Bacteroidia</taxon>
        <taxon>Bacteroidales</taxon>
        <taxon>Prevotellaceae</taxon>
        <taxon>Leyella</taxon>
    </lineage>
</organism>
<evidence type="ECO:0000313" key="4">
    <source>
        <dbReference type="Proteomes" id="UP001168478"/>
    </source>
</evidence>
<evidence type="ECO:0000313" key="1">
    <source>
        <dbReference type="EMBL" id="MDN0022908.1"/>
    </source>
</evidence>
<dbReference type="EMBL" id="JAUEIE010000006">
    <property type="protein sequence ID" value="MDN0022908.1"/>
    <property type="molecule type" value="Genomic_DNA"/>
</dbReference>
<comment type="caution">
    <text evidence="2">The sequence shown here is derived from an EMBL/GenBank/DDBJ whole genome shotgun (WGS) entry which is preliminary data.</text>
</comment>
<dbReference type="Proteomes" id="UP001167831">
    <property type="component" value="Unassembled WGS sequence"/>
</dbReference>